<dbReference type="Proteomes" id="UP001168821">
    <property type="component" value="Unassembled WGS sequence"/>
</dbReference>
<dbReference type="EMBL" id="JALNTZ010000006">
    <property type="protein sequence ID" value="KAJ3649169.1"/>
    <property type="molecule type" value="Genomic_DNA"/>
</dbReference>
<feature type="region of interest" description="Disordered" evidence="1">
    <location>
        <begin position="296"/>
        <end position="316"/>
    </location>
</feature>
<gene>
    <name evidence="2" type="ORF">Zmor_020925</name>
</gene>
<feature type="region of interest" description="Disordered" evidence="1">
    <location>
        <begin position="207"/>
        <end position="230"/>
    </location>
</feature>
<sequence length="438" mass="50925">MPDNNFDYQLMRLYVDTISSYNGDQDTLEIFISSCEYLFQNIDVSSAPHVKSYLLRVVVGKLTGRAQILIGSRTELNTWSLIKKALRANFGDQRNLDCLEQDLITAFPFKNEAPLEFGKRLQLMRSKLSTKLNSFDVLEMNDATKTVYSNQYDSLVLKTFLRGLSGTLQSIIRLRNPTFLESAMSYVVEEENFRYTQNFAHLVQHNKQSPQKNQPFRQQLPPSHNRPNFSNNYVRPQNAYPVQQSFNHQYETQQPQFFSQPQFPNRPINLSRNPNPPKQRFLTNSQVFVRPKNAFRPTGQIPVEKPTPMSTTSRNPTIRTQAQPMSIAYRSPQNFSRPNFHHNASKPSQNFISEELYQIDDEQQIEQGACCFATNSESNYNNYENPANDIDQTDHQYQSNDELSYQTDNYDYQQINDEDIETNTEPNFPSNSLFYDPR</sequence>
<dbReference type="AlphaFoldDB" id="A0AA38I8F7"/>
<proteinExistence type="predicted"/>
<accession>A0AA38I8F7</accession>
<feature type="compositionally biased region" description="Polar residues" evidence="1">
    <location>
        <begin position="423"/>
        <end position="438"/>
    </location>
</feature>
<name>A0AA38I8F7_9CUCU</name>
<protein>
    <submittedName>
        <fullName evidence="2">Uncharacterized protein</fullName>
    </submittedName>
</protein>
<keyword evidence="3" id="KW-1185">Reference proteome</keyword>
<reference evidence="2" key="1">
    <citation type="journal article" date="2023" name="G3 (Bethesda)">
        <title>Whole genome assemblies of Zophobas morio and Tenebrio molitor.</title>
        <authorList>
            <person name="Kaur S."/>
            <person name="Stinson S.A."/>
            <person name="diCenzo G.C."/>
        </authorList>
    </citation>
    <scope>NUCLEOTIDE SEQUENCE</scope>
    <source>
        <strain evidence="2">QUZm001</strain>
    </source>
</reference>
<feature type="region of interest" description="Disordered" evidence="1">
    <location>
        <begin position="419"/>
        <end position="438"/>
    </location>
</feature>
<evidence type="ECO:0000256" key="1">
    <source>
        <dbReference type="SAM" id="MobiDB-lite"/>
    </source>
</evidence>
<organism evidence="2 3">
    <name type="scientific">Zophobas morio</name>
    <dbReference type="NCBI Taxonomy" id="2755281"/>
    <lineage>
        <taxon>Eukaryota</taxon>
        <taxon>Metazoa</taxon>
        <taxon>Ecdysozoa</taxon>
        <taxon>Arthropoda</taxon>
        <taxon>Hexapoda</taxon>
        <taxon>Insecta</taxon>
        <taxon>Pterygota</taxon>
        <taxon>Neoptera</taxon>
        <taxon>Endopterygota</taxon>
        <taxon>Coleoptera</taxon>
        <taxon>Polyphaga</taxon>
        <taxon>Cucujiformia</taxon>
        <taxon>Tenebrionidae</taxon>
        <taxon>Zophobas</taxon>
    </lineage>
</organism>
<evidence type="ECO:0000313" key="2">
    <source>
        <dbReference type="EMBL" id="KAJ3649169.1"/>
    </source>
</evidence>
<evidence type="ECO:0000313" key="3">
    <source>
        <dbReference type="Proteomes" id="UP001168821"/>
    </source>
</evidence>
<comment type="caution">
    <text evidence="2">The sequence shown here is derived from an EMBL/GenBank/DDBJ whole genome shotgun (WGS) entry which is preliminary data.</text>
</comment>